<keyword evidence="2" id="KW-1185">Reference proteome</keyword>
<organism evidence="1 2">
    <name type="scientific">Pilimelia columellifera subsp. columellifera</name>
    <dbReference type="NCBI Taxonomy" id="706583"/>
    <lineage>
        <taxon>Bacteria</taxon>
        <taxon>Bacillati</taxon>
        <taxon>Actinomycetota</taxon>
        <taxon>Actinomycetes</taxon>
        <taxon>Micromonosporales</taxon>
        <taxon>Micromonosporaceae</taxon>
        <taxon>Pilimelia</taxon>
    </lineage>
</organism>
<gene>
    <name evidence="1" type="ORF">GCM10010201_34980</name>
</gene>
<evidence type="ECO:0000313" key="1">
    <source>
        <dbReference type="EMBL" id="GAA2532505.1"/>
    </source>
</evidence>
<dbReference type="InterPro" id="IPR016024">
    <property type="entry name" value="ARM-type_fold"/>
</dbReference>
<dbReference type="EMBL" id="BAAARY010000034">
    <property type="protein sequence ID" value="GAA2532505.1"/>
    <property type="molecule type" value="Genomic_DNA"/>
</dbReference>
<reference evidence="1 2" key="1">
    <citation type="journal article" date="2019" name="Int. J. Syst. Evol. Microbiol.">
        <title>The Global Catalogue of Microorganisms (GCM) 10K type strain sequencing project: providing services to taxonomists for standard genome sequencing and annotation.</title>
        <authorList>
            <consortium name="The Broad Institute Genomics Platform"/>
            <consortium name="The Broad Institute Genome Sequencing Center for Infectious Disease"/>
            <person name="Wu L."/>
            <person name="Ma J."/>
        </authorList>
    </citation>
    <scope>NUCLEOTIDE SEQUENCE [LARGE SCALE GENOMIC DNA]</scope>
    <source>
        <strain evidence="1 2">JCM 3367</strain>
    </source>
</reference>
<dbReference type="RefSeq" id="WP_344174490.1">
    <property type="nucleotide sequence ID" value="NZ_BAAARY010000034.1"/>
</dbReference>
<protein>
    <submittedName>
        <fullName evidence="1">HEAT repeat domain-containing protein</fullName>
    </submittedName>
</protein>
<accession>A0ABN3NSK8</accession>
<dbReference type="PANTHER" id="PTHR12697:SF5">
    <property type="entry name" value="DEOXYHYPUSINE HYDROXYLASE"/>
    <property type="match status" value="1"/>
</dbReference>
<proteinExistence type="predicted"/>
<comment type="caution">
    <text evidence="1">The sequence shown here is derived from an EMBL/GenBank/DDBJ whole genome shotgun (WGS) entry which is preliminary data.</text>
</comment>
<sequence>MATAASPDTPYDYLPVIPGPAEIIQLVVGGQGVSGDAGSILLAVLRDGDAAAREAALTGLAQASPRRLVAFDELLRDRWRWHAPHLARQVGQRLLDGDADDLLVSLAAAHPDGHVRQGAVAALADKSRPAALRMLLLRSTDWARPVREDARSVLGRRLPGAANAVIVDVAGFAATLAGRQQAGWLTYVINGAVAQAEPDLIAALVGSPERLVRRLAYRTGVDTDSLSSDSLVTGAVRDPDVLIRVSCARTLLAGTPSQEIIAALLQSRTAQVRAAALETNIARNGADTAHHMLLDRHPTVRSIAQQTLAAADIDLAALYRRHLVHDVTPAAVAGLGETGSAADAAVLTDALTAARPRVRVQAVRALRRLGAVDPERLKSLIRDESPVVVREVVQTLTGYLHIWAGPELEVLIGTGYPSHVRRAAYRLIRAKDVWSWLVTALRLISSDDEHLAPSARSDIYTWLQHEAARTYSRPSPDTAAQLAFLLPVLNAKEAAEMAFAAGLDI</sequence>
<name>A0ABN3NSK8_9ACTN</name>
<dbReference type="SUPFAM" id="SSF48371">
    <property type="entry name" value="ARM repeat"/>
    <property type="match status" value="1"/>
</dbReference>
<dbReference type="PANTHER" id="PTHR12697">
    <property type="entry name" value="PBS LYASE HEAT-LIKE PROTEIN"/>
    <property type="match status" value="1"/>
</dbReference>
<dbReference type="InterPro" id="IPR011989">
    <property type="entry name" value="ARM-like"/>
</dbReference>
<dbReference type="Proteomes" id="UP001499978">
    <property type="component" value="Unassembled WGS sequence"/>
</dbReference>
<dbReference type="Gene3D" id="1.25.10.10">
    <property type="entry name" value="Leucine-rich Repeat Variant"/>
    <property type="match status" value="1"/>
</dbReference>
<evidence type="ECO:0000313" key="2">
    <source>
        <dbReference type="Proteomes" id="UP001499978"/>
    </source>
</evidence>